<name>A0A2T2X0K8_9FIRM</name>
<dbReference type="EMBL" id="PXYT01000022">
    <property type="protein sequence ID" value="PSR28030.1"/>
    <property type="molecule type" value="Genomic_DNA"/>
</dbReference>
<evidence type="ECO:0000313" key="2">
    <source>
        <dbReference type="Proteomes" id="UP000242699"/>
    </source>
</evidence>
<organism evidence="1 2">
    <name type="scientific">Sulfobacillus benefaciens</name>
    <dbReference type="NCBI Taxonomy" id="453960"/>
    <lineage>
        <taxon>Bacteria</taxon>
        <taxon>Bacillati</taxon>
        <taxon>Bacillota</taxon>
        <taxon>Clostridia</taxon>
        <taxon>Eubacteriales</taxon>
        <taxon>Clostridiales Family XVII. Incertae Sedis</taxon>
        <taxon>Sulfobacillus</taxon>
    </lineage>
</organism>
<sequence length="343" mass="37479">MSVMFLAMALTRYFSSARPQFHENTLTYSQRAHAVNIVGPITVSEGNLISVTAEPVHFLNPVFQFWIELPGGSYESSGPYSAHTHFTFTATSPGTFHIKVFAREANAPSNENLSQRRLYEVVSSSIPVKITPTTHYPIQLTANEPLVRSGQAITLTASMSNPTPIGDFFELVDTTTGQIVYRTNDVNTFSYRQTFNDSQRFVAEVVNSPSPGSSPLMESEPLIIDWSTKPIGTNQGHANQAGQTVSISYPAAATVGTPVTLTAVPKGFQHPVYQFWILPPNGSYESSGSYQSSPTFTFTPTIPGSWQVMVYARPQSAPSHETPAQQAVYEAKSNTHFVTVTSP</sequence>
<proteinExistence type="predicted"/>
<evidence type="ECO:0000313" key="1">
    <source>
        <dbReference type="EMBL" id="PSR28030.1"/>
    </source>
</evidence>
<dbReference type="AlphaFoldDB" id="A0A2T2X0K8"/>
<reference evidence="1 2" key="1">
    <citation type="journal article" date="2014" name="BMC Genomics">
        <title>Comparison of environmental and isolate Sulfobacillus genomes reveals diverse carbon, sulfur, nitrogen, and hydrogen metabolisms.</title>
        <authorList>
            <person name="Justice N.B."/>
            <person name="Norman A."/>
            <person name="Brown C.T."/>
            <person name="Singh A."/>
            <person name="Thomas B.C."/>
            <person name="Banfield J.F."/>
        </authorList>
    </citation>
    <scope>NUCLEOTIDE SEQUENCE [LARGE SCALE GENOMIC DNA]</scope>
    <source>
        <strain evidence="1">AMDSBA1</strain>
    </source>
</reference>
<comment type="caution">
    <text evidence="1">The sequence shown here is derived from an EMBL/GenBank/DDBJ whole genome shotgun (WGS) entry which is preliminary data.</text>
</comment>
<gene>
    <name evidence="1" type="ORF">C7B43_10760</name>
</gene>
<protein>
    <submittedName>
        <fullName evidence="1">Uncharacterized protein</fullName>
    </submittedName>
</protein>
<accession>A0A2T2X0K8</accession>
<dbReference type="Proteomes" id="UP000242699">
    <property type="component" value="Unassembled WGS sequence"/>
</dbReference>